<dbReference type="InterPro" id="IPR052684">
    <property type="entry name" value="Podoplanin_domain"/>
</dbReference>
<sequence>MFKLNFLTFLLTSQCYSALAEEVRSTAVTPSQERSPLTPPNAVLLFQIPISTTVQGETSDPTKDVSVSNKLPTQLPGIEKETELGYSPFTEELMTTESEILTKLSHVNSTDDGVKIQNFEGSLGTGAIIGIIAGVITLVGLLASIIMIAVRKMSGRYTPY</sequence>
<dbReference type="InParanoid" id="A0A6P7ZV95"/>
<name>A0A6P7ZV95_9AMPH</name>
<dbReference type="GO" id="GO:0007165">
    <property type="term" value="P:signal transduction"/>
    <property type="evidence" value="ECO:0007669"/>
    <property type="project" value="TreeGrafter"/>
</dbReference>
<dbReference type="GO" id="GO:0007155">
    <property type="term" value="P:cell adhesion"/>
    <property type="evidence" value="ECO:0007669"/>
    <property type="project" value="TreeGrafter"/>
</dbReference>
<dbReference type="FunCoup" id="A0A6P7ZV95">
    <property type="interactions" value="72"/>
</dbReference>
<dbReference type="GO" id="GO:0016477">
    <property type="term" value="P:cell migration"/>
    <property type="evidence" value="ECO:0007669"/>
    <property type="project" value="TreeGrafter"/>
</dbReference>
<evidence type="ECO:0000256" key="2">
    <source>
        <dbReference type="SAM" id="SignalP"/>
    </source>
</evidence>
<feature type="signal peptide" evidence="2">
    <location>
        <begin position="1"/>
        <end position="20"/>
    </location>
</feature>
<dbReference type="KEGG" id="muo:115482367"/>
<protein>
    <submittedName>
        <fullName evidence="4">Podoplanin isoform X1</fullName>
    </submittedName>
</protein>
<keyword evidence="1" id="KW-0472">Membrane</keyword>
<dbReference type="GO" id="GO:0016324">
    <property type="term" value="C:apical plasma membrane"/>
    <property type="evidence" value="ECO:0007669"/>
    <property type="project" value="TreeGrafter"/>
</dbReference>
<dbReference type="RefSeq" id="XP_030077961.1">
    <property type="nucleotide sequence ID" value="XM_030222101.1"/>
</dbReference>
<dbReference type="Proteomes" id="UP000515156">
    <property type="component" value="Chromosome 13"/>
</dbReference>
<evidence type="ECO:0000313" key="4">
    <source>
        <dbReference type="RefSeq" id="XP_030077961.1"/>
    </source>
</evidence>
<accession>A0A6P7ZV95</accession>
<keyword evidence="3" id="KW-1185">Reference proteome</keyword>
<keyword evidence="1" id="KW-0812">Transmembrane</keyword>
<keyword evidence="1" id="KW-1133">Transmembrane helix</keyword>
<evidence type="ECO:0000313" key="3">
    <source>
        <dbReference type="Proteomes" id="UP000515156"/>
    </source>
</evidence>
<proteinExistence type="predicted"/>
<dbReference type="GO" id="GO:1901731">
    <property type="term" value="P:positive regulation of platelet aggregation"/>
    <property type="evidence" value="ECO:0007669"/>
    <property type="project" value="TreeGrafter"/>
</dbReference>
<feature type="transmembrane region" description="Helical" evidence="1">
    <location>
        <begin position="127"/>
        <end position="150"/>
    </location>
</feature>
<dbReference type="AlphaFoldDB" id="A0A6P7ZV95"/>
<dbReference type="GeneID" id="115482367"/>
<feature type="chain" id="PRO_5027955801" evidence="2">
    <location>
        <begin position="21"/>
        <end position="160"/>
    </location>
</feature>
<reference evidence="4" key="1">
    <citation type="submission" date="2025-08" db="UniProtKB">
        <authorList>
            <consortium name="RefSeq"/>
        </authorList>
    </citation>
    <scope>IDENTIFICATION</scope>
</reference>
<dbReference type="GO" id="GO:0016323">
    <property type="term" value="C:basolateral plasma membrane"/>
    <property type="evidence" value="ECO:0007669"/>
    <property type="project" value="TreeGrafter"/>
</dbReference>
<keyword evidence="2" id="KW-0732">Signal</keyword>
<evidence type="ECO:0000256" key="1">
    <source>
        <dbReference type="SAM" id="Phobius"/>
    </source>
</evidence>
<gene>
    <name evidence="4" type="primary">PDPN</name>
</gene>
<dbReference type="PANTHER" id="PTHR47390:SF1">
    <property type="entry name" value="PODOPLANIN"/>
    <property type="match status" value="1"/>
</dbReference>
<dbReference type="GO" id="GO:0030027">
    <property type="term" value="C:lamellipodium"/>
    <property type="evidence" value="ECO:0007669"/>
    <property type="project" value="TreeGrafter"/>
</dbReference>
<dbReference type="Pfam" id="PF05808">
    <property type="entry name" value="Podoplanin"/>
    <property type="match status" value="1"/>
</dbReference>
<dbReference type="PANTHER" id="PTHR47390">
    <property type="entry name" value="PODOPLANIN"/>
    <property type="match status" value="1"/>
</dbReference>
<dbReference type="CTD" id="10630"/>
<dbReference type="OrthoDB" id="10480080at2759"/>
<organism evidence="3 4">
    <name type="scientific">Microcaecilia unicolor</name>
    <dbReference type="NCBI Taxonomy" id="1415580"/>
    <lineage>
        <taxon>Eukaryota</taxon>
        <taxon>Metazoa</taxon>
        <taxon>Chordata</taxon>
        <taxon>Craniata</taxon>
        <taxon>Vertebrata</taxon>
        <taxon>Euteleostomi</taxon>
        <taxon>Amphibia</taxon>
        <taxon>Gymnophiona</taxon>
        <taxon>Siphonopidae</taxon>
        <taxon>Microcaecilia</taxon>
    </lineage>
</organism>